<keyword evidence="1" id="KW-0732">Signal</keyword>
<feature type="chain" id="PRO_5025614661" description="Secreted protein" evidence="1">
    <location>
        <begin position="17"/>
        <end position="109"/>
    </location>
</feature>
<dbReference type="EMBL" id="ML976047">
    <property type="protein sequence ID" value="KAF1941460.1"/>
    <property type="molecule type" value="Genomic_DNA"/>
</dbReference>
<keyword evidence="3" id="KW-1185">Reference proteome</keyword>
<reference evidence="2" key="1">
    <citation type="journal article" date="2020" name="Stud. Mycol.">
        <title>101 Dothideomycetes genomes: a test case for predicting lifestyles and emergence of pathogens.</title>
        <authorList>
            <person name="Haridas S."/>
            <person name="Albert R."/>
            <person name="Binder M."/>
            <person name="Bloem J."/>
            <person name="Labutti K."/>
            <person name="Salamov A."/>
            <person name="Andreopoulos B."/>
            <person name="Baker S."/>
            <person name="Barry K."/>
            <person name="Bills G."/>
            <person name="Bluhm B."/>
            <person name="Cannon C."/>
            <person name="Castanera R."/>
            <person name="Culley D."/>
            <person name="Daum C."/>
            <person name="Ezra D."/>
            <person name="Gonzalez J."/>
            <person name="Henrissat B."/>
            <person name="Kuo A."/>
            <person name="Liang C."/>
            <person name="Lipzen A."/>
            <person name="Lutzoni F."/>
            <person name="Magnuson J."/>
            <person name="Mondo S."/>
            <person name="Nolan M."/>
            <person name="Ohm R."/>
            <person name="Pangilinan J."/>
            <person name="Park H.-J."/>
            <person name="Ramirez L."/>
            <person name="Alfaro M."/>
            <person name="Sun H."/>
            <person name="Tritt A."/>
            <person name="Yoshinaga Y."/>
            <person name="Zwiers L.-H."/>
            <person name="Turgeon B."/>
            <person name="Goodwin S."/>
            <person name="Spatafora J."/>
            <person name="Crous P."/>
            <person name="Grigoriev I."/>
        </authorList>
    </citation>
    <scope>NUCLEOTIDE SEQUENCE</scope>
    <source>
        <strain evidence="2">CBS 161.51</strain>
    </source>
</reference>
<evidence type="ECO:0008006" key="4">
    <source>
        <dbReference type="Google" id="ProtNLM"/>
    </source>
</evidence>
<organism evidence="2 3">
    <name type="scientific">Clathrospora elynae</name>
    <dbReference type="NCBI Taxonomy" id="706981"/>
    <lineage>
        <taxon>Eukaryota</taxon>
        <taxon>Fungi</taxon>
        <taxon>Dikarya</taxon>
        <taxon>Ascomycota</taxon>
        <taxon>Pezizomycotina</taxon>
        <taxon>Dothideomycetes</taxon>
        <taxon>Pleosporomycetidae</taxon>
        <taxon>Pleosporales</taxon>
        <taxon>Diademaceae</taxon>
        <taxon>Clathrospora</taxon>
    </lineage>
</organism>
<name>A0A6A5SP23_9PLEO</name>
<evidence type="ECO:0000313" key="3">
    <source>
        <dbReference type="Proteomes" id="UP000800038"/>
    </source>
</evidence>
<proteinExistence type="predicted"/>
<evidence type="ECO:0000313" key="2">
    <source>
        <dbReference type="EMBL" id="KAF1941460.1"/>
    </source>
</evidence>
<evidence type="ECO:0000256" key="1">
    <source>
        <dbReference type="SAM" id="SignalP"/>
    </source>
</evidence>
<gene>
    <name evidence="2" type="ORF">EJ02DRAFT_202720</name>
</gene>
<dbReference type="AlphaFoldDB" id="A0A6A5SP23"/>
<sequence length="109" mass="12580">MLSIFAPHTLLLFVFGSFLLRKQRRHHTPSHHVSPFLICIEFRQTRKQRRHTRTLTQISKLCLCKEIKEQEALDPISPFLQLSDGFSSYTSAAGTVILLQSDVSRQQKS</sequence>
<protein>
    <recommendedName>
        <fullName evidence="4">Secreted protein</fullName>
    </recommendedName>
</protein>
<accession>A0A6A5SP23</accession>
<feature type="signal peptide" evidence="1">
    <location>
        <begin position="1"/>
        <end position="16"/>
    </location>
</feature>
<dbReference type="Proteomes" id="UP000800038">
    <property type="component" value="Unassembled WGS sequence"/>
</dbReference>